<dbReference type="GO" id="GO:0015562">
    <property type="term" value="F:efflux transmembrane transporter activity"/>
    <property type="evidence" value="ECO:0007669"/>
    <property type="project" value="TreeGrafter"/>
</dbReference>
<evidence type="ECO:0000256" key="1">
    <source>
        <dbReference type="SAM" id="Coils"/>
    </source>
</evidence>
<dbReference type="PANTHER" id="PTHR30469">
    <property type="entry name" value="MULTIDRUG RESISTANCE PROTEIN MDTA"/>
    <property type="match status" value="1"/>
</dbReference>
<proteinExistence type="predicted"/>
<feature type="coiled-coil region" evidence="1">
    <location>
        <begin position="103"/>
        <end position="130"/>
    </location>
</feature>
<accession>A0A4Q4KEG3</accession>
<dbReference type="Proteomes" id="UP000293952">
    <property type="component" value="Unassembled WGS sequence"/>
</dbReference>
<feature type="coiled-coil region" evidence="1">
    <location>
        <begin position="155"/>
        <end position="200"/>
    </location>
</feature>
<dbReference type="OrthoDB" id="869610at2"/>
<name>A0A4Q4KEG3_9FLAO</name>
<gene>
    <name evidence="2" type="ORF">ERX46_16220</name>
</gene>
<dbReference type="GO" id="GO:1990281">
    <property type="term" value="C:efflux pump complex"/>
    <property type="evidence" value="ECO:0007669"/>
    <property type="project" value="TreeGrafter"/>
</dbReference>
<dbReference type="EMBL" id="SETE01000008">
    <property type="protein sequence ID" value="RYM31453.1"/>
    <property type="molecule type" value="Genomic_DNA"/>
</dbReference>
<evidence type="ECO:0000313" key="3">
    <source>
        <dbReference type="Proteomes" id="UP000293952"/>
    </source>
</evidence>
<keyword evidence="3" id="KW-1185">Reference proteome</keyword>
<keyword evidence="1" id="KW-0175">Coiled coil</keyword>
<dbReference type="AlphaFoldDB" id="A0A4Q4KEG3"/>
<dbReference type="Gene3D" id="2.40.50.100">
    <property type="match status" value="1"/>
</dbReference>
<dbReference type="Gene3D" id="2.40.30.170">
    <property type="match status" value="1"/>
</dbReference>
<sequence>MKKYISVILVIFVISSCNHQGSENQIKPKKSNITESVYGSVKITPEVYYNSQPLRSGIIDSIFIKEGELVKKDQILFQIAPTISVNVQLENAEINLSEAKSNYLGSNNLLKNIQLEIKNLEENLLQDSINFNREQRLLASNVGTQANYELVKLKYDNTKIQLELAKQKFQQSKSNLGNVYKKALNQIKTEKDEITDLNIRSKMDGKIYSILKEEGDFISTQEKFAEIGSHDQFIIEMDIDEVDITKIKLGDSVLISLDAYANEVFLAIVSKIYPKKDNLSQTFRVESVFVKQPNKLYYGLAGEANIIVSRRKNTLVIPAEFLLPNNRVMTLEGEKNVAVGMKNLEFVEILSGIDSTTTLIKP</sequence>
<organism evidence="2 3">
    <name type="scientific">Brumimicrobium glaciale</name>
    <dbReference type="NCBI Taxonomy" id="200475"/>
    <lineage>
        <taxon>Bacteria</taxon>
        <taxon>Pseudomonadati</taxon>
        <taxon>Bacteroidota</taxon>
        <taxon>Flavobacteriia</taxon>
        <taxon>Flavobacteriales</taxon>
        <taxon>Crocinitomicaceae</taxon>
        <taxon>Brumimicrobium</taxon>
    </lineage>
</organism>
<reference evidence="2 3" key="1">
    <citation type="submission" date="2019-02" db="EMBL/GenBank/DDBJ databases">
        <title>Genome sequence of the sea-ice species Brumimicrobium glaciale.</title>
        <authorList>
            <person name="Bowman J.P."/>
        </authorList>
    </citation>
    <scope>NUCLEOTIDE SEQUENCE [LARGE SCALE GENOMIC DNA]</scope>
    <source>
        <strain evidence="2 3">IC156</strain>
    </source>
</reference>
<evidence type="ECO:0000313" key="2">
    <source>
        <dbReference type="EMBL" id="RYM31453.1"/>
    </source>
</evidence>
<dbReference type="RefSeq" id="WP_130094917.1">
    <property type="nucleotide sequence ID" value="NZ_SETE01000008.1"/>
</dbReference>
<dbReference type="PANTHER" id="PTHR30469:SF33">
    <property type="entry name" value="SLR1207 PROTEIN"/>
    <property type="match status" value="1"/>
</dbReference>
<protein>
    <submittedName>
        <fullName evidence="2">HlyD family efflux transporter periplasmic adaptor subunit</fullName>
    </submittedName>
</protein>
<dbReference type="PROSITE" id="PS51257">
    <property type="entry name" value="PROKAR_LIPOPROTEIN"/>
    <property type="match status" value="1"/>
</dbReference>
<dbReference type="SUPFAM" id="SSF111369">
    <property type="entry name" value="HlyD-like secretion proteins"/>
    <property type="match status" value="1"/>
</dbReference>
<comment type="caution">
    <text evidence="2">The sequence shown here is derived from an EMBL/GenBank/DDBJ whole genome shotgun (WGS) entry which is preliminary data.</text>
</comment>